<keyword evidence="5" id="KW-0689">Ribosomal protein</keyword>
<evidence type="ECO:0000256" key="4">
    <source>
        <dbReference type="ARBA" id="ARBA00022640"/>
    </source>
</evidence>
<protein>
    <recommendedName>
        <fullName evidence="7">50S ribosomal protein L19, chloroplastic</fullName>
    </recommendedName>
</protein>
<dbReference type="InterPro" id="IPR001857">
    <property type="entry name" value="Ribosomal_bL19"/>
</dbReference>
<dbReference type="GO" id="GO:0005762">
    <property type="term" value="C:mitochondrial large ribosomal subunit"/>
    <property type="evidence" value="ECO:0007669"/>
    <property type="project" value="TreeGrafter"/>
</dbReference>
<keyword evidence="3" id="KW-0150">Chloroplast</keyword>
<dbReference type="GO" id="GO:0009507">
    <property type="term" value="C:chloroplast"/>
    <property type="evidence" value="ECO:0007669"/>
    <property type="project" value="UniProtKB-SubCell"/>
</dbReference>
<accession>A0A7S0BVI4</accession>
<dbReference type="AlphaFoldDB" id="A0A7S0BVI4"/>
<dbReference type="EMBL" id="HBEL01001551">
    <property type="protein sequence ID" value="CAD8404618.1"/>
    <property type="molecule type" value="Transcribed_RNA"/>
</dbReference>
<dbReference type="PANTHER" id="PTHR15680:SF9">
    <property type="entry name" value="LARGE RIBOSOMAL SUBUNIT PROTEIN BL19M"/>
    <property type="match status" value="1"/>
</dbReference>
<comment type="subcellular location">
    <subcellularLocation>
        <location evidence="1">Plastid</location>
        <location evidence="1">Chloroplast</location>
    </subcellularLocation>
</comment>
<evidence type="ECO:0000256" key="3">
    <source>
        <dbReference type="ARBA" id="ARBA00022528"/>
    </source>
</evidence>
<dbReference type="GO" id="GO:0003735">
    <property type="term" value="F:structural constituent of ribosome"/>
    <property type="evidence" value="ECO:0007669"/>
    <property type="project" value="InterPro"/>
</dbReference>
<comment type="similarity">
    <text evidence="2">Belongs to the bacterial ribosomal protein bL19 family.</text>
</comment>
<dbReference type="InterPro" id="IPR008991">
    <property type="entry name" value="Translation_prot_SH3-like_sf"/>
</dbReference>
<evidence type="ECO:0000256" key="6">
    <source>
        <dbReference type="ARBA" id="ARBA00023274"/>
    </source>
</evidence>
<evidence type="ECO:0000256" key="7">
    <source>
        <dbReference type="ARBA" id="ARBA00035376"/>
    </source>
</evidence>
<dbReference type="Gene3D" id="2.30.30.790">
    <property type="match status" value="1"/>
</dbReference>
<keyword evidence="4" id="KW-0934">Plastid</keyword>
<keyword evidence="6" id="KW-0687">Ribonucleoprotein</keyword>
<proteinExistence type="inferred from homology"/>
<name>A0A7S0BVI4_9STRA</name>
<gene>
    <name evidence="8" type="ORF">PINE0816_LOCUS722</name>
</gene>
<organism evidence="8">
    <name type="scientific">Proboscia inermis</name>
    <dbReference type="NCBI Taxonomy" id="420281"/>
    <lineage>
        <taxon>Eukaryota</taxon>
        <taxon>Sar</taxon>
        <taxon>Stramenopiles</taxon>
        <taxon>Ochrophyta</taxon>
        <taxon>Bacillariophyta</taxon>
        <taxon>Coscinodiscophyceae</taxon>
        <taxon>Rhizosoleniophycidae</taxon>
        <taxon>Rhizosoleniales</taxon>
        <taxon>Rhizosoleniaceae</taxon>
        <taxon>Proboscia</taxon>
    </lineage>
</organism>
<sequence length="215" mass="24463">MMSKTASPSLGPTQPFAVTFGFVEKYLFSTIMEKDPTGKLEKDSLDRVAPGGGGVAREEMPFYHHRHTNPPPNRQKFKIPRKRATKLFSEINEYAMKKCKESKPEVFDVPFKPGDAIEIVQVNNGGVNSTDMQTVRGVMLGEHKRGLGHGVYIRDMVLGEAIERKIQLYSPLVKSVKILEKNFVKKGKKKIKRAKLFYLRNRPPSECRVTQERKK</sequence>
<dbReference type="GO" id="GO:0006412">
    <property type="term" value="P:translation"/>
    <property type="evidence" value="ECO:0007669"/>
    <property type="project" value="InterPro"/>
</dbReference>
<evidence type="ECO:0000313" key="8">
    <source>
        <dbReference type="EMBL" id="CAD8404618.1"/>
    </source>
</evidence>
<dbReference type="InterPro" id="IPR038657">
    <property type="entry name" value="Ribosomal_bL19_sf"/>
</dbReference>
<dbReference type="SUPFAM" id="SSF50104">
    <property type="entry name" value="Translation proteins SH3-like domain"/>
    <property type="match status" value="1"/>
</dbReference>
<evidence type="ECO:0000256" key="1">
    <source>
        <dbReference type="ARBA" id="ARBA00004229"/>
    </source>
</evidence>
<dbReference type="Pfam" id="PF01245">
    <property type="entry name" value="Ribosomal_L19"/>
    <property type="match status" value="1"/>
</dbReference>
<evidence type="ECO:0000256" key="5">
    <source>
        <dbReference type="ARBA" id="ARBA00022980"/>
    </source>
</evidence>
<dbReference type="PANTHER" id="PTHR15680">
    <property type="entry name" value="RIBOSOMAL PROTEIN L19"/>
    <property type="match status" value="1"/>
</dbReference>
<evidence type="ECO:0000256" key="2">
    <source>
        <dbReference type="ARBA" id="ARBA00005781"/>
    </source>
</evidence>
<reference evidence="8" key="1">
    <citation type="submission" date="2021-01" db="EMBL/GenBank/DDBJ databases">
        <authorList>
            <person name="Corre E."/>
            <person name="Pelletier E."/>
            <person name="Niang G."/>
            <person name="Scheremetjew M."/>
            <person name="Finn R."/>
            <person name="Kale V."/>
            <person name="Holt S."/>
            <person name="Cochrane G."/>
            <person name="Meng A."/>
            <person name="Brown T."/>
            <person name="Cohen L."/>
        </authorList>
    </citation>
    <scope>NUCLEOTIDE SEQUENCE</scope>
    <source>
        <strain evidence="8">CCAP1064/1</strain>
    </source>
</reference>